<dbReference type="InterPro" id="IPR009057">
    <property type="entry name" value="Homeodomain-like_sf"/>
</dbReference>
<dbReference type="SUPFAM" id="SSF46689">
    <property type="entry name" value="Homeodomain-like"/>
    <property type="match status" value="1"/>
</dbReference>
<dbReference type="RefSeq" id="WP_110098459.1">
    <property type="nucleotide sequence ID" value="NZ_CP122566.1"/>
</dbReference>
<dbReference type="AlphaFoldDB" id="A0AAJ6API6"/>
<keyword evidence="2" id="KW-1185">Reference proteome</keyword>
<sequence>MAKHKPTPRTYPKEVREQAIHYWTTLGPSEAAKKTGIARSTINRWAKQAGAQKTPNTTTRAATKARLEKIRALRTQEALATMETAVRLRQQMDTSDWDSRQKRDQMTAYGIAIDKSQQLERFDDDGGISDTISLIEMIADKLGIPNDTK</sequence>
<reference evidence="1 2" key="1">
    <citation type="submission" date="2023-03" db="EMBL/GenBank/DDBJ databases">
        <title>Complete genome sequences of several Auritidibacter ignavus strains isolated from ear infections.</title>
        <authorList>
            <person name="Baehr T."/>
            <person name="Baumhoegger A.M."/>
        </authorList>
    </citation>
    <scope>NUCLEOTIDE SEQUENCE [LARGE SCALE GENOMIC DNA]</scope>
    <source>
        <strain evidence="1 2">BABAE-6</strain>
    </source>
</reference>
<dbReference type="EMBL" id="CP122566">
    <property type="protein sequence ID" value="WGH93866.1"/>
    <property type="molecule type" value="Genomic_DNA"/>
</dbReference>
<evidence type="ECO:0000313" key="2">
    <source>
        <dbReference type="Proteomes" id="UP001224674"/>
    </source>
</evidence>
<gene>
    <name evidence="1" type="ORF">QDX21_03445</name>
</gene>
<proteinExistence type="predicted"/>
<accession>A0AAJ6API6</accession>
<name>A0AAJ6API6_9MICC</name>
<dbReference type="Proteomes" id="UP001224674">
    <property type="component" value="Chromosome"/>
</dbReference>
<protein>
    <submittedName>
        <fullName evidence="1">Uncharacterized protein</fullName>
    </submittedName>
</protein>
<evidence type="ECO:0000313" key="1">
    <source>
        <dbReference type="EMBL" id="WGH93866.1"/>
    </source>
</evidence>
<organism evidence="1 2">
    <name type="scientific">Auritidibacter ignavus</name>
    <dbReference type="NCBI Taxonomy" id="678932"/>
    <lineage>
        <taxon>Bacteria</taxon>
        <taxon>Bacillati</taxon>
        <taxon>Actinomycetota</taxon>
        <taxon>Actinomycetes</taxon>
        <taxon>Micrococcales</taxon>
        <taxon>Micrococcaceae</taxon>
        <taxon>Auritidibacter</taxon>
    </lineage>
</organism>